<sequence length="289" mass="30202">MLDVRKLRLLRELAHRGTIAAVAEALAYTPSAVSQQLSALEREAGTALLERTGRRVALTPAALVLVGHAETILAVLEEASADLAAPELSGALRIGAFPTAVRTILSPALVALSSEHPGLELMVTELDPATAPDALRAGTLDVALVQEYDYVPAAPDPALDTEPLLEEIVYLADLEPGPLAGRSGASWIAGTPGTLCHTMTVRACQAAGFSPRVRHHADDFGTVLALVEAGQGVALVPELGAIGAPAEVVLTPLEARRRTRLAYRRGTRRRPATAAAITALKAAVRARTP</sequence>
<evidence type="ECO:0000256" key="3">
    <source>
        <dbReference type="ARBA" id="ARBA00023125"/>
    </source>
</evidence>
<keyword evidence="2" id="KW-0805">Transcription regulation</keyword>
<reference evidence="7" key="1">
    <citation type="journal article" date="2019" name="Int. J. Syst. Evol. Microbiol.">
        <title>The Global Catalogue of Microorganisms (GCM) 10K type strain sequencing project: providing services to taxonomists for standard genome sequencing and annotation.</title>
        <authorList>
            <consortium name="The Broad Institute Genomics Platform"/>
            <consortium name="The Broad Institute Genome Sequencing Center for Infectious Disease"/>
            <person name="Wu L."/>
            <person name="Ma J."/>
        </authorList>
    </citation>
    <scope>NUCLEOTIDE SEQUENCE [LARGE SCALE GENOMIC DNA]</scope>
    <source>
        <strain evidence="7">JCM 9377</strain>
    </source>
</reference>
<accession>A0ABP6QAF4</accession>
<gene>
    <name evidence="6" type="ORF">GCM10010468_36130</name>
</gene>
<keyword evidence="4" id="KW-0804">Transcription</keyword>
<dbReference type="Pfam" id="PF00126">
    <property type="entry name" value="HTH_1"/>
    <property type="match status" value="1"/>
</dbReference>
<dbReference type="CDD" id="cd08423">
    <property type="entry name" value="PBP2_LTTR_like_6"/>
    <property type="match status" value="1"/>
</dbReference>
<dbReference type="RefSeq" id="WP_344829432.1">
    <property type="nucleotide sequence ID" value="NZ_BAAAUV010000008.1"/>
</dbReference>
<dbReference type="SUPFAM" id="SSF46785">
    <property type="entry name" value="Winged helix' DNA-binding domain"/>
    <property type="match status" value="1"/>
</dbReference>
<protein>
    <submittedName>
        <fullName evidence="6">LysR family transcriptional regulator</fullName>
    </submittedName>
</protein>
<dbReference type="InterPro" id="IPR000847">
    <property type="entry name" value="LysR_HTH_N"/>
</dbReference>
<keyword evidence="3" id="KW-0238">DNA-binding</keyword>
<proteinExistence type="inferred from homology"/>
<dbReference type="Proteomes" id="UP001501237">
    <property type="component" value="Unassembled WGS sequence"/>
</dbReference>
<dbReference type="Gene3D" id="3.40.190.10">
    <property type="entry name" value="Periplasmic binding protein-like II"/>
    <property type="match status" value="2"/>
</dbReference>
<dbReference type="Pfam" id="PF03466">
    <property type="entry name" value="LysR_substrate"/>
    <property type="match status" value="1"/>
</dbReference>
<evidence type="ECO:0000313" key="6">
    <source>
        <dbReference type="EMBL" id="GAA3214998.1"/>
    </source>
</evidence>
<dbReference type="PANTHER" id="PTHR30346:SF29">
    <property type="entry name" value="LYSR SUBSTRATE-BINDING"/>
    <property type="match status" value="1"/>
</dbReference>
<evidence type="ECO:0000256" key="4">
    <source>
        <dbReference type="ARBA" id="ARBA00023163"/>
    </source>
</evidence>
<dbReference type="InterPro" id="IPR036388">
    <property type="entry name" value="WH-like_DNA-bd_sf"/>
</dbReference>
<dbReference type="InterPro" id="IPR036390">
    <property type="entry name" value="WH_DNA-bd_sf"/>
</dbReference>
<dbReference type="Gene3D" id="1.10.10.10">
    <property type="entry name" value="Winged helix-like DNA-binding domain superfamily/Winged helix DNA-binding domain"/>
    <property type="match status" value="1"/>
</dbReference>
<evidence type="ECO:0000256" key="1">
    <source>
        <dbReference type="ARBA" id="ARBA00009437"/>
    </source>
</evidence>
<organism evidence="6 7">
    <name type="scientific">Actinocorallia longicatena</name>
    <dbReference type="NCBI Taxonomy" id="111803"/>
    <lineage>
        <taxon>Bacteria</taxon>
        <taxon>Bacillati</taxon>
        <taxon>Actinomycetota</taxon>
        <taxon>Actinomycetes</taxon>
        <taxon>Streptosporangiales</taxon>
        <taxon>Thermomonosporaceae</taxon>
        <taxon>Actinocorallia</taxon>
    </lineage>
</organism>
<feature type="domain" description="HTH lysR-type" evidence="5">
    <location>
        <begin position="2"/>
        <end position="59"/>
    </location>
</feature>
<keyword evidence="7" id="KW-1185">Reference proteome</keyword>
<comment type="similarity">
    <text evidence="1">Belongs to the LysR transcriptional regulatory family.</text>
</comment>
<evidence type="ECO:0000259" key="5">
    <source>
        <dbReference type="PROSITE" id="PS50931"/>
    </source>
</evidence>
<evidence type="ECO:0000313" key="7">
    <source>
        <dbReference type="Proteomes" id="UP001501237"/>
    </source>
</evidence>
<name>A0ABP6QAF4_9ACTN</name>
<dbReference type="SUPFAM" id="SSF53850">
    <property type="entry name" value="Periplasmic binding protein-like II"/>
    <property type="match status" value="1"/>
</dbReference>
<dbReference type="InterPro" id="IPR005119">
    <property type="entry name" value="LysR_subst-bd"/>
</dbReference>
<evidence type="ECO:0000256" key="2">
    <source>
        <dbReference type="ARBA" id="ARBA00023015"/>
    </source>
</evidence>
<dbReference type="PANTHER" id="PTHR30346">
    <property type="entry name" value="TRANSCRIPTIONAL DUAL REGULATOR HCAR-RELATED"/>
    <property type="match status" value="1"/>
</dbReference>
<comment type="caution">
    <text evidence="6">The sequence shown here is derived from an EMBL/GenBank/DDBJ whole genome shotgun (WGS) entry which is preliminary data.</text>
</comment>
<dbReference type="PROSITE" id="PS50931">
    <property type="entry name" value="HTH_LYSR"/>
    <property type="match status" value="1"/>
</dbReference>
<dbReference type="EMBL" id="BAAAUV010000008">
    <property type="protein sequence ID" value="GAA3214998.1"/>
    <property type="molecule type" value="Genomic_DNA"/>
</dbReference>